<evidence type="ECO:0000313" key="6">
    <source>
        <dbReference type="Proteomes" id="UP000054324"/>
    </source>
</evidence>
<dbReference type="InterPro" id="IPR013763">
    <property type="entry name" value="Cyclin-like_dom"/>
</dbReference>
<evidence type="ECO:0000256" key="1">
    <source>
        <dbReference type="ARBA" id="ARBA00023127"/>
    </source>
</evidence>
<proteinExistence type="inferred from homology"/>
<dbReference type="GO" id="GO:0006357">
    <property type="term" value="P:regulation of transcription by RNA polymerase II"/>
    <property type="evidence" value="ECO:0007669"/>
    <property type="project" value="InterPro"/>
</dbReference>
<feature type="region of interest" description="Disordered" evidence="3">
    <location>
        <begin position="346"/>
        <end position="377"/>
    </location>
</feature>
<comment type="similarity">
    <text evidence="2">Belongs to the cyclin family.</text>
</comment>
<keyword evidence="6" id="KW-1185">Reference proteome</keyword>
<evidence type="ECO:0000256" key="3">
    <source>
        <dbReference type="SAM" id="MobiDB-lite"/>
    </source>
</evidence>
<dbReference type="PANTHER" id="PTHR10026">
    <property type="entry name" value="CYCLIN"/>
    <property type="match status" value="1"/>
</dbReference>
<evidence type="ECO:0000259" key="4">
    <source>
        <dbReference type="SMART" id="SM00385"/>
    </source>
</evidence>
<dbReference type="CTD" id="20324440"/>
<feature type="compositionally biased region" description="Basic and acidic residues" evidence="3">
    <location>
        <begin position="496"/>
        <end position="505"/>
    </location>
</feature>
<dbReference type="OrthoDB" id="25002at2759"/>
<feature type="compositionally biased region" description="Basic and acidic residues" evidence="3">
    <location>
        <begin position="519"/>
        <end position="531"/>
    </location>
</feature>
<evidence type="ECO:0000313" key="5">
    <source>
        <dbReference type="EMBL" id="KER21402.1"/>
    </source>
</evidence>
<accession>A0A074Z749</accession>
<dbReference type="EMBL" id="KL596970">
    <property type="protein sequence ID" value="KER21402.1"/>
    <property type="molecule type" value="Genomic_DNA"/>
</dbReference>
<reference evidence="5 6" key="1">
    <citation type="submission" date="2013-11" db="EMBL/GenBank/DDBJ databases">
        <title>Opisthorchis viverrini - life in the bile duct.</title>
        <authorList>
            <person name="Young N.D."/>
            <person name="Nagarajan N."/>
            <person name="Lin S.J."/>
            <person name="Korhonen P.K."/>
            <person name="Jex A.R."/>
            <person name="Hall R.S."/>
            <person name="Safavi-Hemami H."/>
            <person name="Kaewkong W."/>
            <person name="Bertrand D."/>
            <person name="Gao S."/>
            <person name="Seet Q."/>
            <person name="Wongkham S."/>
            <person name="Teh B.T."/>
            <person name="Wongkham C."/>
            <person name="Intapan P.M."/>
            <person name="Maleewong W."/>
            <person name="Yang X."/>
            <person name="Hu M."/>
            <person name="Wang Z."/>
            <person name="Hofmann A."/>
            <person name="Sternberg P.W."/>
            <person name="Tan P."/>
            <person name="Wang J."/>
            <person name="Gasser R.B."/>
        </authorList>
    </citation>
    <scope>NUCLEOTIDE SEQUENCE [LARGE SCALE GENOMIC DNA]</scope>
</reference>
<dbReference type="Pfam" id="PF21797">
    <property type="entry name" value="CycT2-like_C"/>
    <property type="match status" value="1"/>
</dbReference>
<protein>
    <recommendedName>
        <fullName evidence="4">Cyclin-like domain-containing protein</fullName>
    </recommendedName>
</protein>
<dbReference type="RefSeq" id="XP_009174856.1">
    <property type="nucleotide sequence ID" value="XM_009176592.1"/>
</dbReference>
<feature type="region of interest" description="Disordered" evidence="3">
    <location>
        <begin position="406"/>
        <end position="620"/>
    </location>
</feature>
<evidence type="ECO:0000256" key="2">
    <source>
        <dbReference type="RuleBase" id="RU000383"/>
    </source>
</evidence>
<dbReference type="InterPro" id="IPR006671">
    <property type="entry name" value="Cyclin_N"/>
</dbReference>
<dbReference type="Proteomes" id="UP000054324">
    <property type="component" value="Unassembled WGS sequence"/>
</dbReference>
<dbReference type="InterPro" id="IPR043198">
    <property type="entry name" value="Cyclin/Ssn8"/>
</dbReference>
<gene>
    <name evidence="5" type="ORF">T265_10272</name>
</gene>
<name>A0A074Z749_OPIVI</name>
<keyword evidence="1 2" id="KW-0195">Cyclin</keyword>
<dbReference type="Gene3D" id="1.10.472.10">
    <property type="entry name" value="Cyclin-like"/>
    <property type="match status" value="2"/>
</dbReference>
<dbReference type="GeneID" id="20324440"/>
<dbReference type="InterPro" id="IPR036915">
    <property type="entry name" value="Cyclin-like_sf"/>
</dbReference>
<dbReference type="STRING" id="6198.A0A074Z749"/>
<dbReference type="KEGG" id="ovi:T265_10272"/>
<dbReference type="SUPFAM" id="SSF47954">
    <property type="entry name" value="Cyclin-like"/>
    <property type="match status" value="2"/>
</dbReference>
<dbReference type="Pfam" id="PF00134">
    <property type="entry name" value="Cyclin_N"/>
    <property type="match status" value="1"/>
</dbReference>
<sequence>MDFQTLHGAYVRALLEYANHVVYSGRTKDVTLIERVQRAATRMVAGLKSVDYEARLAMLYLFPLEYRRLRGELILTYALFERSLANSGAPRGNWYSSAGVVGALACPMMEQCQAERNLHLARRQQCACLIQELGSRLQTTQVVINAGIYYMHHFYEVFSPETIKPILVAIAAFYCACKTEDFSRKLAFLIKATYEILKRPVPNEASDTFKRLVQNIHALEATILMVIGFQTLEVKQPHVLLINAIRANKFPKEISHTSYYICTNILHLTTLILRHSAEAIAAASLYIAAKWNSSDIQSPNGEWYHIFSPNLTFDEISKITEEFTLAFQACDLKIKEQLRTTLRSRKLQREQKEQPVVDMRNQELQKKPLADTTQPAKPDSWKMLASFFSFQRLFNFSTVQAEKRPYNQPAGQNLPQSAPHHQTSMQHHQSRSHQSLASQSGCGPGGGQNYPYHAHHRPPPSSHQPQPHGGHVGGAGDHFNRSHLNRPQSSNVMMEPDSKRARFDRSYSTSGRHSPVAAHHAEGSNRTHRYDGAPSHFPASDSMARHGAPSSSIPPGRPHDYRVPQAPGYSAIPNKPSGRDEPRSAPRPSAGPGRVANKPGAHPQNASRPMNVKHDFNDYF</sequence>
<feature type="domain" description="Cyclin-like" evidence="4">
    <location>
        <begin position="239"/>
        <end position="325"/>
    </location>
</feature>
<organism evidence="5 6">
    <name type="scientific">Opisthorchis viverrini</name>
    <name type="common">Southeast Asian liver fluke</name>
    <dbReference type="NCBI Taxonomy" id="6198"/>
    <lineage>
        <taxon>Eukaryota</taxon>
        <taxon>Metazoa</taxon>
        <taxon>Spiralia</taxon>
        <taxon>Lophotrochozoa</taxon>
        <taxon>Platyhelminthes</taxon>
        <taxon>Trematoda</taxon>
        <taxon>Digenea</taxon>
        <taxon>Opisthorchiida</taxon>
        <taxon>Opisthorchiata</taxon>
        <taxon>Opisthorchiidae</taxon>
        <taxon>Opisthorchis</taxon>
    </lineage>
</organism>
<dbReference type="AlphaFoldDB" id="A0A074Z749"/>
<dbReference type="SMART" id="SM00385">
    <property type="entry name" value="CYCLIN"/>
    <property type="match status" value="2"/>
</dbReference>
<feature type="domain" description="Cyclin-like" evidence="4">
    <location>
        <begin position="128"/>
        <end position="218"/>
    </location>
</feature>
<dbReference type="GO" id="GO:0016538">
    <property type="term" value="F:cyclin-dependent protein serine/threonine kinase regulator activity"/>
    <property type="evidence" value="ECO:0007669"/>
    <property type="project" value="InterPro"/>
</dbReference>
<feature type="compositionally biased region" description="Basic and acidic residues" evidence="3">
    <location>
        <begin position="347"/>
        <end position="369"/>
    </location>
</feature>
<feature type="compositionally biased region" description="Low complexity" evidence="3">
    <location>
        <begin position="420"/>
        <end position="440"/>
    </location>
</feature>
<dbReference type="CDD" id="cd20539">
    <property type="entry name" value="CYCLIN_CCNT_rpt2"/>
    <property type="match status" value="1"/>
</dbReference>